<reference evidence="2" key="2">
    <citation type="submission" date="2020-09" db="EMBL/GenBank/DDBJ databases">
        <authorList>
            <person name="Sun Q."/>
            <person name="Zhou Y."/>
        </authorList>
    </citation>
    <scope>NUCLEOTIDE SEQUENCE</scope>
    <source>
        <strain evidence="2">CGMCC 1.15493</strain>
    </source>
</reference>
<dbReference type="InterPro" id="IPR002178">
    <property type="entry name" value="PTS_EIIA_type-2_dom"/>
</dbReference>
<dbReference type="Proteomes" id="UP000613160">
    <property type="component" value="Unassembled WGS sequence"/>
</dbReference>
<evidence type="ECO:0000259" key="1">
    <source>
        <dbReference type="PROSITE" id="PS51094"/>
    </source>
</evidence>
<evidence type="ECO:0000313" key="3">
    <source>
        <dbReference type="Proteomes" id="UP000613160"/>
    </source>
</evidence>
<accession>A0A916YB59</accession>
<sequence length="157" mass="17461">MHVADILSPEDITLGLGAMSPKDLLGQLARRLEPRAQIASAAIYRALHKRELIGPTSVKGVMLPHAPMDNLLRPVATFSQLSRPLDYHAHDGEDVHLVFALLWPADDMRGLLQGLRCICQSLREQAVRERLRRARTKEEIFSILEGADIAADGRLLD</sequence>
<proteinExistence type="predicted"/>
<dbReference type="PANTHER" id="PTHR47738">
    <property type="entry name" value="PTS SYSTEM FRUCTOSE-LIKE EIIA COMPONENT-RELATED"/>
    <property type="match status" value="1"/>
</dbReference>
<protein>
    <recommendedName>
        <fullName evidence="1">PTS EIIA type-2 domain-containing protein</fullName>
    </recommendedName>
</protein>
<dbReference type="AlphaFoldDB" id="A0A916YB59"/>
<dbReference type="GO" id="GO:0030295">
    <property type="term" value="F:protein kinase activator activity"/>
    <property type="evidence" value="ECO:0007669"/>
    <property type="project" value="TreeGrafter"/>
</dbReference>
<reference evidence="2" key="1">
    <citation type="journal article" date="2014" name="Int. J. Syst. Evol. Microbiol.">
        <title>Complete genome sequence of Corynebacterium casei LMG S-19264T (=DSM 44701T), isolated from a smear-ripened cheese.</title>
        <authorList>
            <consortium name="US DOE Joint Genome Institute (JGI-PGF)"/>
            <person name="Walter F."/>
            <person name="Albersmeier A."/>
            <person name="Kalinowski J."/>
            <person name="Ruckert C."/>
        </authorList>
    </citation>
    <scope>NUCLEOTIDE SEQUENCE</scope>
    <source>
        <strain evidence="2">CGMCC 1.15493</strain>
    </source>
</reference>
<dbReference type="SUPFAM" id="SSF55804">
    <property type="entry name" value="Phoshotransferase/anion transport protein"/>
    <property type="match status" value="1"/>
</dbReference>
<feature type="domain" description="PTS EIIA type-2" evidence="1">
    <location>
        <begin position="5"/>
        <end position="147"/>
    </location>
</feature>
<dbReference type="EMBL" id="BMJJ01000014">
    <property type="protein sequence ID" value="GGD37150.1"/>
    <property type="molecule type" value="Genomic_DNA"/>
</dbReference>
<dbReference type="InterPro" id="IPR051541">
    <property type="entry name" value="PTS_SugarTrans_NitroReg"/>
</dbReference>
<gene>
    <name evidence="2" type="ORF">GCM10011335_45010</name>
</gene>
<dbReference type="Gene3D" id="3.40.930.10">
    <property type="entry name" value="Mannitol-specific EII, Chain A"/>
    <property type="match status" value="1"/>
</dbReference>
<evidence type="ECO:0000313" key="2">
    <source>
        <dbReference type="EMBL" id="GGD37150.1"/>
    </source>
</evidence>
<dbReference type="PROSITE" id="PS51094">
    <property type="entry name" value="PTS_EIIA_TYPE_2"/>
    <property type="match status" value="1"/>
</dbReference>
<comment type="caution">
    <text evidence="2">The sequence shown here is derived from an EMBL/GenBank/DDBJ whole genome shotgun (WGS) entry which is preliminary data.</text>
</comment>
<organism evidence="2 3">
    <name type="scientific">Aureimonas glaciei</name>
    <dbReference type="NCBI Taxonomy" id="1776957"/>
    <lineage>
        <taxon>Bacteria</taxon>
        <taxon>Pseudomonadati</taxon>
        <taxon>Pseudomonadota</taxon>
        <taxon>Alphaproteobacteria</taxon>
        <taxon>Hyphomicrobiales</taxon>
        <taxon>Aurantimonadaceae</taxon>
        <taxon>Aureimonas</taxon>
    </lineage>
</organism>
<dbReference type="Pfam" id="PF00359">
    <property type="entry name" value="PTS_EIIA_2"/>
    <property type="match status" value="1"/>
</dbReference>
<dbReference type="RefSeq" id="WP_188854710.1">
    <property type="nucleotide sequence ID" value="NZ_BMJJ01000014.1"/>
</dbReference>
<keyword evidence="3" id="KW-1185">Reference proteome</keyword>
<dbReference type="PANTHER" id="PTHR47738:SF1">
    <property type="entry name" value="NITROGEN REGULATORY PROTEIN"/>
    <property type="match status" value="1"/>
</dbReference>
<dbReference type="InterPro" id="IPR016152">
    <property type="entry name" value="PTrfase/Anion_transptr"/>
</dbReference>
<name>A0A916YB59_9HYPH</name>